<dbReference type="Proteomes" id="UP000215914">
    <property type="component" value="Unassembled WGS sequence"/>
</dbReference>
<dbReference type="AlphaFoldDB" id="A0A9K3JLV3"/>
<feature type="region of interest" description="Disordered" evidence="1">
    <location>
        <begin position="1"/>
        <end position="24"/>
    </location>
</feature>
<name>A0A9K3JLV3_HELAN</name>
<organism evidence="2 3">
    <name type="scientific">Helianthus annuus</name>
    <name type="common">Common sunflower</name>
    <dbReference type="NCBI Taxonomy" id="4232"/>
    <lineage>
        <taxon>Eukaryota</taxon>
        <taxon>Viridiplantae</taxon>
        <taxon>Streptophyta</taxon>
        <taxon>Embryophyta</taxon>
        <taxon>Tracheophyta</taxon>
        <taxon>Spermatophyta</taxon>
        <taxon>Magnoliopsida</taxon>
        <taxon>eudicotyledons</taxon>
        <taxon>Gunneridae</taxon>
        <taxon>Pentapetalae</taxon>
        <taxon>asterids</taxon>
        <taxon>campanulids</taxon>
        <taxon>Asterales</taxon>
        <taxon>Asteraceae</taxon>
        <taxon>Asteroideae</taxon>
        <taxon>Heliantheae alliance</taxon>
        <taxon>Heliantheae</taxon>
        <taxon>Helianthus</taxon>
    </lineage>
</organism>
<accession>A0A9K3JLV3</accession>
<protein>
    <submittedName>
        <fullName evidence="2">Uncharacterized protein</fullName>
    </submittedName>
</protein>
<dbReference type="EMBL" id="MNCJ02000317">
    <property type="protein sequence ID" value="KAF5817559.1"/>
    <property type="molecule type" value="Genomic_DNA"/>
</dbReference>
<proteinExistence type="predicted"/>
<evidence type="ECO:0000313" key="3">
    <source>
        <dbReference type="Proteomes" id="UP000215914"/>
    </source>
</evidence>
<reference evidence="2" key="1">
    <citation type="journal article" date="2017" name="Nature">
        <title>The sunflower genome provides insights into oil metabolism, flowering and Asterid evolution.</title>
        <authorList>
            <person name="Badouin H."/>
            <person name="Gouzy J."/>
            <person name="Grassa C.J."/>
            <person name="Murat F."/>
            <person name="Staton S.E."/>
            <person name="Cottret L."/>
            <person name="Lelandais-Briere C."/>
            <person name="Owens G.L."/>
            <person name="Carrere S."/>
            <person name="Mayjonade B."/>
            <person name="Legrand L."/>
            <person name="Gill N."/>
            <person name="Kane N.C."/>
            <person name="Bowers J.E."/>
            <person name="Hubner S."/>
            <person name="Bellec A."/>
            <person name="Berard A."/>
            <person name="Berges H."/>
            <person name="Blanchet N."/>
            <person name="Boniface M.C."/>
            <person name="Brunel D."/>
            <person name="Catrice O."/>
            <person name="Chaidir N."/>
            <person name="Claudel C."/>
            <person name="Donnadieu C."/>
            <person name="Faraut T."/>
            <person name="Fievet G."/>
            <person name="Helmstetter N."/>
            <person name="King M."/>
            <person name="Knapp S.J."/>
            <person name="Lai Z."/>
            <person name="Le Paslier M.C."/>
            <person name="Lippi Y."/>
            <person name="Lorenzon L."/>
            <person name="Mandel J.R."/>
            <person name="Marage G."/>
            <person name="Marchand G."/>
            <person name="Marquand E."/>
            <person name="Bret-Mestries E."/>
            <person name="Morien E."/>
            <person name="Nambeesan S."/>
            <person name="Nguyen T."/>
            <person name="Pegot-Espagnet P."/>
            <person name="Pouilly N."/>
            <person name="Raftis F."/>
            <person name="Sallet E."/>
            <person name="Schiex T."/>
            <person name="Thomas J."/>
            <person name="Vandecasteele C."/>
            <person name="Vares D."/>
            <person name="Vear F."/>
            <person name="Vautrin S."/>
            <person name="Crespi M."/>
            <person name="Mangin B."/>
            <person name="Burke J.M."/>
            <person name="Salse J."/>
            <person name="Munos S."/>
            <person name="Vincourt P."/>
            <person name="Rieseberg L.H."/>
            <person name="Langlade N.B."/>
        </authorList>
    </citation>
    <scope>NUCLEOTIDE SEQUENCE</scope>
    <source>
        <tissue evidence="2">Leaves</tissue>
    </source>
</reference>
<reference evidence="2" key="2">
    <citation type="submission" date="2020-06" db="EMBL/GenBank/DDBJ databases">
        <title>Helianthus annuus Genome sequencing and assembly Release 2.</title>
        <authorList>
            <person name="Gouzy J."/>
            <person name="Langlade N."/>
            <person name="Munos S."/>
        </authorList>
    </citation>
    <scope>NUCLEOTIDE SEQUENCE</scope>
    <source>
        <tissue evidence="2">Leaves</tissue>
    </source>
</reference>
<keyword evidence="3" id="KW-1185">Reference proteome</keyword>
<evidence type="ECO:0000313" key="2">
    <source>
        <dbReference type="EMBL" id="KAF5817559.1"/>
    </source>
</evidence>
<gene>
    <name evidence="2" type="ORF">HanXRQr2_Chr02g0054451</name>
</gene>
<sequence length="49" mass="5212">MAHALTNTMVPRATSNPPMVQSCDGSCGTNNGPAGNSLNVSLMMHWMYD</sequence>
<comment type="caution">
    <text evidence="2">The sequence shown here is derived from an EMBL/GenBank/DDBJ whole genome shotgun (WGS) entry which is preliminary data.</text>
</comment>
<dbReference type="Gramene" id="mRNA:HanXRQr2_Chr02g0054451">
    <property type="protein sequence ID" value="mRNA:HanXRQr2_Chr02g0054451"/>
    <property type="gene ID" value="HanXRQr2_Chr02g0054451"/>
</dbReference>
<evidence type="ECO:0000256" key="1">
    <source>
        <dbReference type="SAM" id="MobiDB-lite"/>
    </source>
</evidence>